<evidence type="ECO:0000313" key="1">
    <source>
        <dbReference type="EMBL" id="ESA15821.1"/>
    </source>
</evidence>
<gene>
    <name evidence="1" type="ORF">GLOINDRAFT_94764</name>
</gene>
<name>U9UJN1_RHIID</name>
<dbReference type="VEuPathDB" id="FungiDB:RhiirFUN_021629"/>
<feature type="non-terminal residue" evidence="1">
    <location>
        <position position="1"/>
    </location>
</feature>
<protein>
    <submittedName>
        <fullName evidence="1">Uncharacterized protein</fullName>
    </submittedName>
</protein>
<sequence length="115" mass="12748">FVNSAIKHDNDEHLLVTFSTYQNLNFHSGSMANNNESRSTLMGFDWIIEHSSIPTLTFNASSRYFPLSTKAETLAICTALANCPKHSTIEISPFHNAVLVSLIPSAPHKCLQDDI</sequence>
<dbReference type="AlphaFoldDB" id="U9UJN1"/>
<reference evidence="1" key="1">
    <citation type="submission" date="2013-07" db="EMBL/GenBank/DDBJ databases">
        <title>The genome of an arbuscular mycorrhizal fungus provides insights into the evolution of the oldest plant symbiosis.</title>
        <authorList>
            <consortium name="DOE Joint Genome Institute"/>
            <person name="Tisserant E."/>
            <person name="Malbreil M."/>
            <person name="Kuo A."/>
            <person name="Kohler A."/>
            <person name="Symeonidi A."/>
            <person name="Balestrini R."/>
            <person name="Charron P."/>
            <person name="Duensing N."/>
            <person name="Frei-dit-Frey N."/>
            <person name="Gianinazzi-Pearson V."/>
            <person name="Gilbert B."/>
            <person name="Handa Y."/>
            <person name="Hijri M."/>
            <person name="Kaul R."/>
            <person name="Kawaguchi M."/>
            <person name="Krajinski F."/>
            <person name="Lammers P."/>
            <person name="Lapierre D."/>
            <person name="Masclaux F.G."/>
            <person name="Murat C."/>
            <person name="Morin E."/>
            <person name="Ndikumana S."/>
            <person name="Pagni M."/>
            <person name="Petitpierre D."/>
            <person name="Requena N."/>
            <person name="Rosikiewicz P."/>
            <person name="Riley R."/>
            <person name="Saito K."/>
            <person name="San Clemente H."/>
            <person name="Shapiro H."/>
            <person name="van Tuinen D."/>
            <person name="Becard G."/>
            <person name="Bonfante P."/>
            <person name="Paszkowski U."/>
            <person name="Shachar-Hill Y."/>
            <person name="Young J.P."/>
            <person name="Sanders I.R."/>
            <person name="Henrissat B."/>
            <person name="Rensing S.A."/>
            <person name="Grigoriev I.V."/>
            <person name="Corradi N."/>
            <person name="Roux C."/>
            <person name="Martin F."/>
        </authorList>
    </citation>
    <scope>NUCLEOTIDE SEQUENCE</scope>
    <source>
        <strain evidence="1">DAOM 197198</strain>
    </source>
</reference>
<organism evidence="1">
    <name type="scientific">Rhizophagus irregularis (strain DAOM 181602 / DAOM 197198 / MUCL 43194)</name>
    <name type="common">Arbuscular mycorrhizal fungus</name>
    <name type="synonym">Glomus intraradices</name>
    <dbReference type="NCBI Taxonomy" id="747089"/>
    <lineage>
        <taxon>Eukaryota</taxon>
        <taxon>Fungi</taxon>
        <taxon>Fungi incertae sedis</taxon>
        <taxon>Mucoromycota</taxon>
        <taxon>Glomeromycotina</taxon>
        <taxon>Glomeromycetes</taxon>
        <taxon>Glomerales</taxon>
        <taxon>Glomeraceae</taxon>
        <taxon>Rhizophagus</taxon>
    </lineage>
</organism>
<dbReference type="HOGENOM" id="CLU_2114789_0_0_1"/>
<accession>U9UJN1</accession>
<proteinExistence type="predicted"/>
<dbReference type="EMBL" id="KI281610">
    <property type="protein sequence ID" value="ESA15821.1"/>
    <property type="molecule type" value="Genomic_DNA"/>
</dbReference>